<sequence>MSTIQANELKFKTFDYLKVNETTVKIPAIFTQDFSLPSDKFVEINEFKDDEYGVSKEALEMNEEFENYYRYLNSKDNNKEIIRLETDDLHTELFDTIDIVTEKGESQSIIIDYASKGHKDKFRNSIIRILGHENSKTNVFIIQREGEESTVLESILVHAEEGANIFVNQYEVGSSKLISNYKANLIGEASHAEVNSIYFGYNDHEIDLIYNIIHKGKQSTSNIIINGALKDNARKVFKSNLDFLEGSTGSVGNEEEFCMLLDSTVKSISVPLLLCHEDDVLGNHAASAGRIDENILFYIMSRGFSMAEAEKLIIESKFASAIDELEDEKLKEEIWNRVLVYSGKDLHE</sequence>
<feature type="domain" description="SUF system FeS cluster assembly SufBD core" evidence="1">
    <location>
        <begin position="91"/>
        <end position="315"/>
    </location>
</feature>
<dbReference type="SUPFAM" id="SSF101960">
    <property type="entry name" value="Stabilizer of iron transporter SufD"/>
    <property type="match status" value="1"/>
</dbReference>
<dbReference type="InterPro" id="IPR055346">
    <property type="entry name" value="Fe-S_cluster_assembly_SufBD"/>
</dbReference>
<evidence type="ECO:0000313" key="3">
    <source>
        <dbReference type="Proteomes" id="UP000003280"/>
    </source>
</evidence>
<dbReference type="InterPro" id="IPR037284">
    <property type="entry name" value="SUF_FeS_clus_asmbl_SufBD_sf"/>
</dbReference>
<dbReference type="Proteomes" id="UP000003280">
    <property type="component" value="Unassembled WGS sequence"/>
</dbReference>
<evidence type="ECO:0000259" key="1">
    <source>
        <dbReference type="Pfam" id="PF01458"/>
    </source>
</evidence>
<proteinExistence type="predicted"/>
<comment type="caution">
    <text evidence="2">The sequence shown here is derived from an EMBL/GenBank/DDBJ whole genome shotgun (WGS) entry which is preliminary data.</text>
</comment>
<dbReference type="EMBL" id="AEEH01000048">
    <property type="protein sequence ID" value="EFM24693.1"/>
    <property type="molecule type" value="Genomic_DNA"/>
</dbReference>
<dbReference type="eggNOG" id="COG0719">
    <property type="taxonomic scope" value="Bacteria"/>
</dbReference>
<dbReference type="AlphaFoldDB" id="E0NN20"/>
<protein>
    <submittedName>
        <fullName evidence="2">SufB/sufD domain protein</fullName>
    </submittedName>
</protein>
<dbReference type="PANTHER" id="PTHR43575">
    <property type="entry name" value="PROTEIN ABCI7, CHLOROPLASTIC"/>
    <property type="match status" value="1"/>
</dbReference>
<organism evidence="2 3">
    <name type="scientific">Peptoniphilus duerdenii ATCC BAA-1640</name>
    <dbReference type="NCBI Taxonomy" id="862517"/>
    <lineage>
        <taxon>Bacteria</taxon>
        <taxon>Bacillati</taxon>
        <taxon>Bacillota</taxon>
        <taxon>Tissierellia</taxon>
        <taxon>Tissierellales</taxon>
        <taxon>Peptoniphilaceae</taxon>
        <taxon>Peptoniphilus</taxon>
    </lineage>
</organism>
<name>E0NN20_9FIRM</name>
<dbReference type="InterPro" id="IPR000825">
    <property type="entry name" value="SUF_FeS_clus_asmbl_SufBD_core"/>
</dbReference>
<dbReference type="PANTHER" id="PTHR43575:SF1">
    <property type="entry name" value="PROTEIN ABCI7, CHLOROPLASTIC"/>
    <property type="match status" value="1"/>
</dbReference>
<dbReference type="Pfam" id="PF01458">
    <property type="entry name" value="SUFBD_core"/>
    <property type="match status" value="1"/>
</dbReference>
<dbReference type="RefSeq" id="WP_008902334.1">
    <property type="nucleotide sequence ID" value="NZ_GL397071.1"/>
</dbReference>
<evidence type="ECO:0000313" key="2">
    <source>
        <dbReference type="EMBL" id="EFM24693.1"/>
    </source>
</evidence>
<dbReference type="GO" id="GO:0016226">
    <property type="term" value="P:iron-sulfur cluster assembly"/>
    <property type="evidence" value="ECO:0007669"/>
    <property type="project" value="InterPro"/>
</dbReference>
<gene>
    <name evidence="2" type="primary">sufB</name>
    <name evidence="2" type="ORF">HMPREF9225_1559</name>
</gene>
<accession>E0NN20</accession>
<dbReference type="STRING" id="862517.HMPREF9225_1559"/>
<reference evidence="2 3" key="1">
    <citation type="submission" date="2010-07" db="EMBL/GenBank/DDBJ databases">
        <authorList>
            <person name="Muzny D."/>
            <person name="Qin X."/>
            <person name="Deng J."/>
            <person name="Jiang H."/>
            <person name="Liu Y."/>
            <person name="Qu J."/>
            <person name="Song X.-Z."/>
            <person name="Zhang L."/>
            <person name="Thornton R."/>
            <person name="Coyle M."/>
            <person name="Francisco L."/>
            <person name="Jackson L."/>
            <person name="Javaid M."/>
            <person name="Korchina V."/>
            <person name="Kovar C."/>
            <person name="Mata R."/>
            <person name="Mathew T."/>
            <person name="Ngo R."/>
            <person name="Nguyen L."/>
            <person name="Nguyen N."/>
            <person name="Okwuonu G."/>
            <person name="Ongeri F."/>
            <person name="Pham C."/>
            <person name="Simmons D."/>
            <person name="Wilczek-Boney K."/>
            <person name="Hale W."/>
            <person name="Jakkamsetti A."/>
            <person name="Pham P."/>
            <person name="Ruth R."/>
            <person name="San Lucas F."/>
            <person name="Warren J."/>
            <person name="Zhang J."/>
            <person name="Zhao Z."/>
            <person name="Zhou C."/>
            <person name="Zhu D."/>
            <person name="Lee S."/>
            <person name="Bess C."/>
            <person name="Blankenburg K."/>
            <person name="Forbes L."/>
            <person name="Fu Q."/>
            <person name="Gubbala S."/>
            <person name="Hirani K."/>
            <person name="Jayaseelan J.C."/>
            <person name="Lara F."/>
            <person name="Munidasa M."/>
            <person name="Palculict T."/>
            <person name="Patil S."/>
            <person name="Pu L.-L."/>
            <person name="Saada N."/>
            <person name="Tang L."/>
            <person name="Weissenberger G."/>
            <person name="Zhu Y."/>
            <person name="Hemphill L."/>
            <person name="Shang Y."/>
            <person name="Youmans B."/>
            <person name="Ayvaz T."/>
            <person name="Ross M."/>
            <person name="Santibanez J."/>
            <person name="Aqrawi P."/>
            <person name="Gross S."/>
            <person name="Joshi V."/>
            <person name="Fowler G."/>
            <person name="Nazareth L."/>
            <person name="Reid J."/>
            <person name="Worley K."/>
            <person name="Petrosino J."/>
            <person name="Highlander S."/>
            <person name="Gibbs R."/>
        </authorList>
    </citation>
    <scope>NUCLEOTIDE SEQUENCE [LARGE SCALE GENOMIC DNA]</scope>
    <source>
        <strain evidence="2 3">ATCC BAA-1640</strain>
    </source>
</reference>
<dbReference type="OrthoDB" id="9803529at2"/>
<keyword evidence="3" id="KW-1185">Reference proteome</keyword>
<dbReference type="HOGENOM" id="CLU_026231_2_0_9"/>